<keyword evidence="4" id="KW-0573">Peptidoglycan synthesis</keyword>
<keyword evidence="3" id="KW-0133">Cell shape</keyword>
<dbReference type="GO" id="GO:0071555">
    <property type="term" value="P:cell wall organization"/>
    <property type="evidence" value="ECO:0007669"/>
    <property type="project" value="UniProtKB-KW"/>
</dbReference>
<sequence>MSSCTLQEWKSFIEKYPDAHVLQSSAWGELKSNFGWEPNWLICGEIGAQILFQALPLGFHIGYIPRGPVSTSTTQVGLKDWDDFQQELIDLCRLKKTIFLKVEPDLWERGKEEDCIPYSDFQTSIHSIQPPRSIVVSLRESEAEILARMKS</sequence>
<dbReference type="GO" id="GO:0016755">
    <property type="term" value="F:aminoacyltransferase activity"/>
    <property type="evidence" value="ECO:0007669"/>
    <property type="project" value="InterPro"/>
</dbReference>
<keyword evidence="2" id="KW-0808">Transferase</keyword>
<dbReference type="GO" id="GO:0009252">
    <property type="term" value="P:peptidoglycan biosynthetic process"/>
    <property type="evidence" value="ECO:0007669"/>
    <property type="project" value="UniProtKB-KW"/>
</dbReference>
<feature type="non-terminal residue" evidence="7">
    <location>
        <position position="151"/>
    </location>
</feature>
<reference evidence="7" key="1">
    <citation type="journal article" date="2014" name="Front. Microbiol.">
        <title>High frequency of phylogenetically diverse reductive dehalogenase-homologous genes in deep subseafloor sedimentary metagenomes.</title>
        <authorList>
            <person name="Kawai M."/>
            <person name="Futagami T."/>
            <person name="Toyoda A."/>
            <person name="Takaki Y."/>
            <person name="Nishi S."/>
            <person name="Hori S."/>
            <person name="Arai W."/>
            <person name="Tsubouchi T."/>
            <person name="Morono Y."/>
            <person name="Uchiyama I."/>
            <person name="Ito T."/>
            <person name="Fujiyama A."/>
            <person name="Inagaki F."/>
            <person name="Takami H."/>
        </authorList>
    </citation>
    <scope>NUCLEOTIDE SEQUENCE</scope>
    <source>
        <strain evidence="7">Expedition CK06-06</strain>
    </source>
</reference>
<dbReference type="Pfam" id="PF02388">
    <property type="entry name" value="FemAB"/>
    <property type="match status" value="1"/>
</dbReference>
<evidence type="ECO:0000256" key="4">
    <source>
        <dbReference type="ARBA" id="ARBA00022984"/>
    </source>
</evidence>
<dbReference type="InterPro" id="IPR016181">
    <property type="entry name" value="Acyl_CoA_acyltransferase"/>
</dbReference>
<evidence type="ECO:0000256" key="1">
    <source>
        <dbReference type="ARBA" id="ARBA00009943"/>
    </source>
</evidence>
<keyword evidence="6" id="KW-0961">Cell wall biogenesis/degradation</keyword>
<protein>
    <submittedName>
        <fullName evidence="7">Uncharacterized protein</fullName>
    </submittedName>
</protein>
<keyword evidence="5" id="KW-0012">Acyltransferase</keyword>
<proteinExistence type="inferred from homology"/>
<dbReference type="SUPFAM" id="SSF55729">
    <property type="entry name" value="Acyl-CoA N-acyltransferases (Nat)"/>
    <property type="match status" value="1"/>
</dbReference>
<evidence type="ECO:0000256" key="5">
    <source>
        <dbReference type="ARBA" id="ARBA00023315"/>
    </source>
</evidence>
<dbReference type="InterPro" id="IPR003447">
    <property type="entry name" value="FEMABX"/>
</dbReference>
<dbReference type="AlphaFoldDB" id="X0Y1Z3"/>
<organism evidence="7">
    <name type="scientific">marine sediment metagenome</name>
    <dbReference type="NCBI Taxonomy" id="412755"/>
    <lineage>
        <taxon>unclassified sequences</taxon>
        <taxon>metagenomes</taxon>
        <taxon>ecological metagenomes</taxon>
    </lineage>
</organism>
<evidence type="ECO:0000256" key="2">
    <source>
        <dbReference type="ARBA" id="ARBA00022679"/>
    </source>
</evidence>
<dbReference type="EMBL" id="BARS01051898">
    <property type="protein sequence ID" value="GAG49710.1"/>
    <property type="molecule type" value="Genomic_DNA"/>
</dbReference>
<gene>
    <name evidence="7" type="ORF">S01H1_77235</name>
</gene>
<name>X0Y1Z3_9ZZZZ</name>
<accession>X0Y1Z3</accession>
<dbReference type="Gene3D" id="3.40.630.30">
    <property type="match status" value="1"/>
</dbReference>
<comment type="similarity">
    <text evidence="1">Belongs to the FemABX family.</text>
</comment>
<dbReference type="PROSITE" id="PS51191">
    <property type="entry name" value="FEMABX"/>
    <property type="match status" value="1"/>
</dbReference>
<dbReference type="PANTHER" id="PTHR36174">
    <property type="entry name" value="LIPID II:GLYCINE GLYCYLTRANSFERASE"/>
    <property type="match status" value="1"/>
</dbReference>
<dbReference type="GO" id="GO:0008360">
    <property type="term" value="P:regulation of cell shape"/>
    <property type="evidence" value="ECO:0007669"/>
    <property type="project" value="UniProtKB-KW"/>
</dbReference>
<comment type="caution">
    <text evidence="7">The sequence shown here is derived from an EMBL/GenBank/DDBJ whole genome shotgun (WGS) entry which is preliminary data.</text>
</comment>
<evidence type="ECO:0000256" key="3">
    <source>
        <dbReference type="ARBA" id="ARBA00022960"/>
    </source>
</evidence>
<dbReference type="InterPro" id="IPR050644">
    <property type="entry name" value="PG_Glycine_Bridge_Synth"/>
</dbReference>
<evidence type="ECO:0000256" key="6">
    <source>
        <dbReference type="ARBA" id="ARBA00023316"/>
    </source>
</evidence>
<dbReference type="PANTHER" id="PTHR36174:SF1">
    <property type="entry name" value="LIPID II:GLYCINE GLYCYLTRANSFERASE"/>
    <property type="match status" value="1"/>
</dbReference>
<evidence type="ECO:0000313" key="7">
    <source>
        <dbReference type="EMBL" id="GAG49710.1"/>
    </source>
</evidence>